<keyword evidence="2 4" id="KW-0863">Zinc-finger</keyword>
<feature type="domain" description="RING-type" evidence="6">
    <location>
        <begin position="15"/>
        <end position="60"/>
    </location>
</feature>
<dbReference type="OrthoDB" id="6105938at2759"/>
<gene>
    <name evidence="7" type="ORF">NHX12_017988</name>
</gene>
<reference evidence="7" key="1">
    <citation type="submission" date="2022-07" db="EMBL/GenBank/DDBJ databases">
        <title>Chromosome-level genome of Muraenolepis orangiensis.</title>
        <authorList>
            <person name="Kim J."/>
        </authorList>
    </citation>
    <scope>NUCLEOTIDE SEQUENCE</scope>
    <source>
        <strain evidence="7">KU_S4_2022</strain>
        <tissue evidence="7">Muscle</tissue>
    </source>
</reference>
<evidence type="ECO:0000256" key="3">
    <source>
        <dbReference type="ARBA" id="ARBA00022833"/>
    </source>
</evidence>
<dbReference type="PANTHER" id="PTHR25465">
    <property type="entry name" value="B-BOX DOMAIN CONTAINING"/>
    <property type="match status" value="1"/>
</dbReference>
<dbReference type="PROSITE" id="PS50089">
    <property type="entry name" value="ZF_RING_2"/>
    <property type="match status" value="1"/>
</dbReference>
<comment type="caution">
    <text evidence="7">The sequence shown here is derived from an EMBL/GenBank/DDBJ whole genome shotgun (WGS) entry which is preliminary data.</text>
</comment>
<evidence type="ECO:0000256" key="1">
    <source>
        <dbReference type="ARBA" id="ARBA00022723"/>
    </source>
</evidence>
<dbReference type="Pfam" id="PF15227">
    <property type="entry name" value="zf-C3HC4_4"/>
    <property type="match status" value="1"/>
</dbReference>
<dbReference type="PANTHER" id="PTHR25465:SF14">
    <property type="entry name" value="E3 UBIQUITIN-PROTEIN LIGASE TRIM65"/>
    <property type="match status" value="1"/>
</dbReference>
<organism evidence="7 8">
    <name type="scientific">Muraenolepis orangiensis</name>
    <name type="common">Patagonian moray cod</name>
    <dbReference type="NCBI Taxonomy" id="630683"/>
    <lineage>
        <taxon>Eukaryota</taxon>
        <taxon>Metazoa</taxon>
        <taxon>Chordata</taxon>
        <taxon>Craniata</taxon>
        <taxon>Vertebrata</taxon>
        <taxon>Euteleostomi</taxon>
        <taxon>Actinopterygii</taxon>
        <taxon>Neopterygii</taxon>
        <taxon>Teleostei</taxon>
        <taxon>Neoteleostei</taxon>
        <taxon>Acanthomorphata</taxon>
        <taxon>Zeiogadaria</taxon>
        <taxon>Gadariae</taxon>
        <taxon>Gadiformes</taxon>
        <taxon>Muraenolepidoidei</taxon>
        <taxon>Muraenolepididae</taxon>
        <taxon>Muraenolepis</taxon>
    </lineage>
</organism>
<evidence type="ECO:0000313" key="7">
    <source>
        <dbReference type="EMBL" id="KAJ3614414.1"/>
    </source>
</evidence>
<keyword evidence="8" id="KW-1185">Reference proteome</keyword>
<dbReference type="SUPFAM" id="SSF57850">
    <property type="entry name" value="RING/U-box"/>
    <property type="match status" value="1"/>
</dbReference>
<dbReference type="InterPro" id="IPR017907">
    <property type="entry name" value="Znf_RING_CS"/>
</dbReference>
<sequence>MANANISVTERQFRCPICLEVLVDPVSIPCGHTYCMPCISRYWDQADPTAGTGLRCPQCREAFSPRPVLRRNTVLAELLEQVKRRGGGEESPPELYTGRIGDVPCDFCPVDGKLKALKSCLVCLASFCEAHVLPHREVGTLRRHKLVAAVERLAERLCAQHRLGLEPSPAGTGADGEALAEEEEWTGDCLLCEADHEEVHSGDAQRARRQLQESQRSVQARTRTAERDLEEFEQSLESFKASASAVLEDNEALFADVAVRLEKIKAETAPLLCQAPAGGQRCRGPSLLHTLLPSETFSAARKALCHFRSRMEEVSSEEVDKISHAGEGGREGGRGRERGGGREMEREREREMERGRGREYNRWG</sequence>
<evidence type="ECO:0000256" key="2">
    <source>
        <dbReference type="ARBA" id="ARBA00022771"/>
    </source>
</evidence>
<accession>A0A9Q0EVX1</accession>
<evidence type="ECO:0000313" key="8">
    <source>
        <dbReference type="Proteomes" id="UP001148018"/>
    </source>
</evidence>
<dbReference type="InterPro" id="IPR051051">
    <property type="entry name" value="E3_ubiq-ligase_TRIM/RNF"/>
</dbReference>
<dbReference type="SMART" id="SM00184">
    <property type="entry name" value="RING"/>
    <property type="match status" value="1"/>
</dbReference>
<dbReference type="Gene3D" id="4.10.830.40">
    <property type="match status" value="1"/>
</dbReference>
<feature type="region of interest" description="Disordered" evidence="5">
    <location>
        <begin position="316"/>
        <end position="364"/>
    </location>
</feature>
<dbReference type="InterPro" id="IPR013083">
    <property type="entry name" value="Znf_RING/FYVE/PHD"/>
</dbReference>
<evidence type="ECO:0000259" key="6">
    <source>
        <dbReference type="PROSITE" id="PS50089"/>
    </source>
</evidence>
<dbReference type="CDD" id="cd19802">
    <property type="entry name" value="Bbox1_TRIM8-like"/>
    <property type="match status" value="1"/>
</dbReference>
<feature type="compositionally biased region" description="Polar residues" evidence="5">
    <location>
        <begin position="212"/>
        <end position="222"/>
    </location>
</feature>
<dbReference type="InterPro" id="IPR001841">
    <property type="entry name" value="Znf_RING"/>
</dbReference>
<dbReference type="Gene3D" id="3.30.40.10">
    <property type="entry name" value="Zinc/RING finger domain, C3HC4 (zinc finger)"/>
    <property type="match status" value="1"/>
</dbReference>
<dbReference type="Proteomes" id="UP001148018">
    <property type="component" value="Unassembled WGS sequence"/>
</dbReference>
<keyword evidence="1" id="KW-0479">Metal-binding</keyword>
<dbReference type="PROSITE" id="PS00518">
    <property type="entry name" value="ZF_RING_1"/>
    <property type="match status" value="1"/>
</dbReference>
<feature type="region of interest" description="Disordered" evidence="5">
    <location>
        <begin position="202"/>
        <end position="224"/>
    </location>
</feature>
<dbReference type="AlphaFoldDB" id="A0A9Q0EVX1"/>
<proteinExistence type="predicted"/>
<keyword evidence="3" id="KW-0862">Zinc</keyword>
<evidence type="ECO:0000256" key="4">
    <source>
        <dbReference type="PROSITE-ProRule" id="PRU00175"/>
    </source>
</evidence>
<protein>
    <recommendedName>
        <fullName evidence="6">RING-type domain-containing protein</fullName>
    </recommendedName>
</protein>
<dbReference type="EMBL" id="JANIIK010000034">
    <property type="protein sequence ID" value="KAJ3614414.1"/>
    <property type="molecule type" value="Genomic_DNA"/>
</dbReference>
<evidence type="ECO:0000256" key="5">
    <source>
        <dbReference type="SAM" id="MobiDB-lite"/>
    </source>
</evidence>
<name>A0A9Q0EVX1_9TELE</name>
<dbReference type="GO" id="GO:0008270">
    <property type="term" value="F:zinc ion binding"/>
    <property type="evidence" value="ECO:0007669"/>
    <property type="project" value="UniProtKB-KW"/>
</dbReference>